<dbReference type="Pfam" id="PF00067">
    <property type="entry name" value="p450"/>
    <property type="match status" value="2"/>
</dbReference>
<dbReference type="PANTHER" id="PTHR46696:SF1">
    <property type="entry name" value="CYTOCHROME P450 YJIB-RELATED"/>
    <property type="match status" value="1"/>
</dbReference>
<dbReference type="Gene3D" id="1.10.630.10">
    <property type="entry name" value="Cytochrome P450"/>
    <property type="match status" value="1"/>
</dbReference>
<sequence length="385" mass="42271">MTTTQATPPPAGDIREVGPVALVTIPTGQTAYLVTRYNEAVFVLSDPIFSRQEVFRTRGTNYTGPGASSTGDMLLDMDPPQHTRIRGLVAKAFSRRRTEMMRPGIQQIVDELLTGLADHGPPADLVDALCLPLPITVVCQLLGVSYDDRAWFQERSLVLASTADTAESKLNAVNELRAYLTEIIAEKRKDPKEDLLSELVSARAEERLTEEELINLGVLLLPAGYETTANQICKSMHALLLHPDEYSRLCAEPAGVPAASEELMRLYPSVLTPGFRVATEDVTVGEVTIPAGSLVIVSDALANRDPEIFARAEEMDLRRTKNPHLAFGHGLHFCLGAALARVELEAAMTGLVTRFPGLRLAVDPETIRWHTERRFRGPSELPVTW</sequence>
<reference evidence="3 4" key="1">
    <citation type="submission" date="2020-01" db="EMBL/GenBank/DDBJ databases">
        <title>Kibdelosporangium persica a novel Actinomycetes from a hot desert in Iran.</title>
        <authorList>
            <person name="Safaei N."/>
            <person name="Zaburannyi N."/>
            <person name="Mueller R."/>
            <person name="Wink J."/>
        </authorList>
    </citation>
    <scope>NUCLEOTIDE SEQUENCE [LARGE SCALE GENOMIC DNA]</scope>
    <source>
        <strain evidence="3 4">4NS15</strain>
    </source>
</reference>
<dbReference type="PRINTS" id="PR00359">
    <property type="entry name" value="BP450"/>
</dbReference>
<organism evidence="3 4">
    <name type="scientific">Kibdelosporangium persicum</name>
    <dbReference type="NCBI Taxonomy" id="2698649"/>
    <lineage>
        <taxon>Bacteria</taxon>
        <taxon>Bacillati</taxon>
        <taxon>Actinomycetota</taxon>
        <taxon>Actinomycetes</taxon>
        <taxon>Pseudonocardiales</taxon>
        <taxon>Pseudonocardiaceae</taxon>
        <taxon>Kibdelosporangium</taxon>
    </lineage>
</organism>
<keyword evidence="2" id="KW-0560">Oxidoreductase</keyword>
<evidence type="ECO:0000256" key="1">
    <source>
        <dbReference type="ARBA" id="ARBA00010617"/>
    </source>
</evidence>
<dbReference type="SUPFAM" id="SSF48264">
    <property type="entry name" value="Cytochrome P450"/>
    <property type="match status" value="1"/>
</dbReference>
<dbReference type="PRINTS" id="PR00385">
    <property type="entry name" value="P450"/>
</dbReference>
<comment type="similarity">
    <text evidence="1 2">Belongs to the cytochrome P450 family.</text>
</comment>
<dbReference type="InterPro" id="IPR001128">
    <property type="entry name" value="Cyt_P450"/>
</dbReference>
<accession>A0ABX2F8D6</accession>
<keyword evidence="4" id="KW-1185">Reference proteome</keyword>
<comment type="caution">
    <text evidence="3">The sequence shown here is derived from an EMBL/GenBank/DDBJ whole genome shotgun (WGS) entry which is preliminary data.</text>
</comment>
<dbReference type="EMBL" id="JAAATY010000013">
    <property type="protein sequence ID" value="NRN67235.1"/>
    <property type="molecule type" value="Genomic_DNA"/>
</dbReference>
<evidence type="ECO:0000313" key="3">
    <source>
        <dbReference type="EMBL" id="NRN67235.1"/>
    </source>
</evidence>
<keyword evidence="2" id="KW-0349">Heme</keyword>
<dbReference type="RefSeq" id="WP_173134640.1">
    <property type="nucleotide sequence ID" value="NZ_CBCSGW010000010.1"/>
</dbReference>
<dbReference type="PANTHER" id="PTHR46696">
    <property type="entry name" value="P450, PUTATIVE (EUROFUNG)-RELATED"/>
    <property type="match status" value="1"/>
</dbReference>
<keyword evidence="2" id="KW-0479">Metal-binding</keyword>
<evidence type="ECO:0000313" key="4">
    <source>
        <dbReference type="Proteomes" id="UP000763557"/>
    </source>
</evidence>
<dbReference type="CDD" id="cd11031">
    <property type="entry name" value="Cyp158A-like"/>
    <property type="match status" value="1"/>
</dbReference>
<keyword evidence="2" id="KW-0503">Monooxygenase</keyword>
<dbReference type="InterPro" id="IPR017972">
    <property type="entry name" value="Cyt_P450_CS"/>
</dbReference>
<evidence type="ECO:0000256" key="2">
    <source>
        <dbReference type="RuleBase" id="RU000461"/>
    </source>
</evidence>
<keyword evidence="2" id="KW-0408">Iron</keyword>
<gene>
    <name evidence="3" type="ORF">GC106_44680</name>
</gene>
<name>A0ABX2F8D6_9PSEU</name>
<dbReference type="PROSITE" id="PS00086">
    <property type="entry name" value="CYTOCHROME_P450"/>
    <property type="match status" value="1"/>
</dbReference>
<dbReference type="InterPro" id="IPR002397">
    <property type="entry name" value="Cyt_P450_B"/>
</dbReference>
<protein>
    <submittedName>
        <fullName evidence="3">Nocardicin N-oxygenase</fullName>
    </submittedName>
</protein>
<dbReference type="Proteomes" id="UP000763557">
    <property type="component" value="Unassembled WGS sequence"/>
</dbReference>
<dbReference type="InterPro" id="IPR036396">
    <property type="entry name" value="Cyt_P450_sf"/>
</dbReference>
<proteinExistence type="inferred from homology"/>